<dbReference type="PANTHER" id="PTHR11686:SF9">
    <property type="entry name" value="RE13973P"/>
    <property type="match status" value="1"/>
</dbReference>
<dbReference type="PRINTS" id="PR01210">
    <property type="entry name" value="GGTRANSPTASE"/>
</dbReference>
<protein>
    <submittedName>
        <fullName evidence="4">Uncharacterized protein</fullName>
    </submittedName>
</protein>
<accession>A0A7R9R2W2</accession>
<dbReference type="Gene3D" id="3.60.20.40">
    <property type="match status" value="1"/>
</dbReference>
<evidence type="ECO:0000313" key="4">
    <source>
        <dbReference type="EMBL" id="CAD7666781.1"/>
    </source>
</evidence>
<proteinExistence type="predicted"/>
<keyword evidence="1" id="KW-0800">Toxin</keyword>
<gene>
    <name evidence="4" type="ORF">ONB1V03_LOCUS23072</name>
</gene>
<feature type="binding site" evidence="3">
    <location>
        <begin position="25"/>
        <end position="27"/>
    </location>
    <ligand>
        <name>L-glutamate</name>
        <dbReference type="ChEBI" id="CHEBI:29985"/>
    </ligand>
</feature>
<feature type="binding site" evidence="3">
    <location>
        <position position="49"/>
    </location>
    <ligand>
        <name>L-glutamate</name>
        <dbReference type="ChEBI" id="CHEBI:29985"/>
    </ligand>
</feature>
<keyword evidence="1" id="KW-1202">Platelet aggregation activating toxin</keyword>
<dbReference type="InterPro" id="IPR000101">
    <property type="entry name" value="GGT_peptidase"/>
</dbReference>
<feature type="active site" description="Nucleophile" evidence="2">
    <location>
        <position position="7"/>
    </location>
</feature>
<dbReference type="GO" id="GO:0005886">
    <property type="term" value="C:plasma membrane"/>
    <property type="evidence" value="ECO:0007669"/>
    <property type="project" value="TreeGrafter"/>
</dbReference>
<keyword evidence="5" id="KW-1185">Reference proteome</keyword>
<name>A0A7R9R2W2_9ACAR</name>
<dbReference type="EMBL" id="CAJPVJ010055749">
    <property type="protein sequence ID" value="CAG2183652.1"/>
    <property type="molecule type" value="Genomic_DNA"/>
</dbReference>
<dbReference type="PANTHER" id="PTHR11686">
    <property type="entry name" value="GAMMA GLUTAMYL TRANSPEPTIDASE"/>
    <property type="match status" value="1"/>
</dbReference>
<dbReference type="GO" id="GO:0036374">
    <property type="term" value="F:glutathione hydrolase activity"/>
    <property type="evidence" value="ECO:0007669"/>
    <property type="project" value="InterPro"/>
</dbReference>
<dbReference type="EMBL" id="OC970574">
    <property type="protein sequence ID" value="CAD7666781.1"/>
    <property type="molecule type" value="Genomic_DNA"/>
</dbReference>
<evidence type="ECO:0000256" key="2">
    <source>
        <dbReference type="PIRSR" id="PIRSR600101-1"/>
    </source>
</evidence>
<sequence length="138" mass="15023">MSEDHGTSHVSIVDKFGNAASISATVNMFFGSKVVSAKTGIILNDEMDDFSSNYTNAFDVPPSEHNLIESGKRPLSSMCPSIFTDPSGNVRLIIGASGGTKITTAVALIAIRHLWMNETIKHAIDWPRIHHQLFPNEV</sequence>
<organism evidence="4">
    <name type="scientific">Oppiella nova</name>
    <dbReference type="NCBI Taxonomy" id="334625"/>
    <lineage>
        <taxon>Eukaryota</taxon>
        <taxon>Metazoa</taxon>
        <taxon>Ecdysozoa</taxon>
        <taxon>Arthropoda</taxon>
        <taxon>Chelicerata</taxon>
        <taxon>Arachnida</taxon>
        <taxon>Acari</taxon>
        <taxon>Acariformes</taxon>
        <taxon>Sarcoptiformes</taxon>
        <taxon>Oribatida</taxon>
        <taxon>Brachypylina</taxon>
        <taxon>Oppioidea</taxon>
        <taxon>Oppiidae</taxon>
        <taxon>Oppiella</taxon>
    </lineage>
</organism>
<dbReference type="OrthoDB" id="1081007at2759"/>
<dbReference type="GO" id="GO:0006751">
    <property type="term" value="P:glutathione catabolic process"/>
    <property type="evidence" value="ECO:0007669"/>
    <property type="project" value="InterPro"/>
</dbReference>
<dbReference type="InterPro" id="IPR029055">
    <property type="entry name" value="Ntn_hydrolases_N"/>
</dbReference>
<reference evidence="4" key="1">
    <citation type="submission" date="2020-11" db="EMBL/GenBank/DDBJ databases">
        <authorList>
            <person name="Tran Van P."/>
        </authorList>
    </citation>
    <scope>NUCLEOTIDE SEQUENCE</scope>
</reference>
<dbReference type="SUPFAM" id="SSF56235">
    <property type="entry name" value="N-terminal nucleophile aminohydrolases (Ntn hydrolases)"/>
    <property type="match status" value="1"/>
</dbReference>
<feature type="binding site" evidence="3">
    <location>
        <begin position="76"/>
        <end position="77"/>
    </location>
    <ligand>
        <name>L-glutamate</name>
        <dbReference type="ChEBI" id="CHEBI:29985"/>
    </ligand>
</feature>
<dbReference type="FunFam" id="3.60.20.40:FF:000001">
    <property type="entry name" value="Gamma-glutamyltranspeptidase 1"/>
    <property type="match status" value="1"/>
</dbReference>
<dbReference type="AlphaFoldDB" id="A0A7R9R2W2"/>
<evidence type="ECO:0000256" key="1">
    <source>
        <dbReference type="ARBA" id="ARBA00084097"/>
    </source>
</evidence>
<feature type="non-terminal residue" evidence="4">
    <location>
        <position position="138"/>
    </location>
</feature>
<evidence type="ECO:0000256" key="3">
    <source>
        <dbReference type="PIRSR" id="PIRSR600101-2"/>
    </source>
</evidence>
<keyword evidence="1" id="KW-1199">Hemostasis impairing toxin</keyword>
<feature type="binding site" evidence="3">
    <location>
        <position position="99"/>
    </location>
    <ligand>
        <name>L-glutamate</name>
        <dbReference type="ChEBI" id="CHEBI:29985"/>
    </ligand>
</feature>
<dbReference type="Proteomes" id="UP000728032">
    <property type="component" value="Unassembled WGS sequence"/>
</dbReference>
<dbReference type="Pfam" id="PF01019">
    <property type="entry name" value="G_glu_transpept"/>
    <property type="match status" value="1"/>
</dbReference>
<dbReference type="InterPro" id="IPR043137">
    <property type="entry name" value="GGT_ssub_C"/>
</dbReference>
<evidence type="ECO:0000313" key="5">
    <source>
        <dbReference type="Proteomes" id="UP000728032"/>
    </source>
</evidence>